<dbReference type="GO" id="GO:0004037">
    <property type="term" value="F:allantoicase activity"/>
    <property type="evidence" value="ECO:0007669"/>
    <property type="project" value="UniProtKB-UniRule"/>
</dbReference>
<accession>A0A8J3CDB3</accession>
<dbReference type="HAMAP" id="MF_00813">
    <property type="entry name" value="Allantoicase"/>
    <property type="match status" value="1"/>
</dbReference>
<dbReference type="NCBIfam" id="TIGR02961">
    <property type="entry name" value="allantoicase"/>
    <property type="match status" value="1"/>
</dbReference>
<comment type="caution">
    <text evidence="4">The sequence shown here is derived from an EMBL/GenBank/DDBJ whole genome shotgun (WGS) entry which is preliminary data.</text>
</comment>
<evidence type="ECO:0000256" key="2">
    <source>
        <dbReference type="HAMAP-Rule" id="MF_00813"/>
    </source>
</evidence>
<comment type="catalytic activity">
    <reaction evidence="2">
        <text>allantoate + H2O = (S)-ureidoglycolate + urea</text>
        <dbReference type="Rhea" id="RHEA:11016"/>
        <dbReference type="ChEBI" id="CHEBI:15377"/>
        <dbReference type="ChEBI" id="CHEBI:16199"/>
        <dbReference type="ChEBI" id="CHEBI:17536"/>
        <dbReference type="ChEBI" id="CHEBI:57296"/>
        <dbReference type="EC" id="3.5.3.4"/>
    </reaction>
</comment>
<reference evidence="4" key="1">
    <citation type="journal article" date="2014" name="Int. J. Syst. Evol. Microbiol.">
        <title>Complete genome sequence of Corynebacterium casei LMG S-19264T (=DSM 44701T), isolated from a smear-ripened cheese.</title>
        <authorList>
            <consortium name="US DOE Joint Genome Institute (JGI-PGF)"/>
            <person name="Walter F."/>
            <person name="Albersmeier A."/>
            <person name="Kalinowski J."/>
            <person name="Ruckert C."/>
        </authorList>
    </citation>
    <scope>NUCLEOTIDE SEQUENCE</scope>
    <source>
        <strain evidence="4">CGMCC 4.5737</strain>
    </source>
</reference>
<evidence type="ECO:0000313" key="4">
    <source>
        <dbReference type="EMBL" id="GGM49452.1"/>
    </source>
</evidence>
<dbReference type="Pfam" id="PF03561">
    <property type="entry name" value="Allantoicase"/>
    <property type="match status" value="2"/>
</dbReference>
<dbReference type="EMBL" id="BMMK01000007">
    <property type="protein sequence ID" value="GGM49452.1"/>
    <property type="molecule type" value="Genomic_DNA"/>
</dbReference>
<comment type="pathway">
    <text evidence="2">Nitrogen metabolism; (S)-allantoin degradation; (S)-ureidoglycolate from allantoate (aminidohydrolase route): step 1/1.</text>
</comment>
<keyword evidence="2" id="KW-0659">Purine metabolism</keyword>
<keyword evidence="2" id="KW-0378">Hydrolase</keyword>
<dbReference type="UniPathway" id="UPA00395">
    <property type="reaction ID" value="UER00654"/>
</dbReference>
<evidence type="ECO:0000259" key="3">
    <source>
        <dbReference type="Pfam" id="PF03561"/>
    </source>
</evidence>
<dbReference type="Gene3D" id="2.60.120.260">
    <property type="entry name" value="Galactose-binding domain-like"/>
    <property type="match status" value="2"/>
</dbReference>
<keyword evidence="5" id="KW-1185">Reference proteome</keyword>
<dbReference type="Proteomes" id="UP000637578">
    <property type="component" value="Unassembled WGS sequence"/>
</dbReference>
<dbReference type="InterPro" id="IPR008979">
    <property type="entry name" value="Galactose-bd-like_sf"/>
</dbReference>
<proteinExistence type="inferred from homology"/>
<organism evidence="4 5">
    <name type="scientific">Longimycelium tulufanense</name>
    <dbReference type="NCBI Taxonomy" id="907463"/>
    <lineage>
        <taxon>Bacteria</taxon>
        <taxon>Bacillati</taxon>
        <taxon>Actinomycetota</taxon>
        <taxon>Actinomycetes</taxon>
        <taxon>Pseudonocardiales</taxon>
        <taxon>Pseudonocardiaceae</taxon>
        <taxon>Longimycelium</taxon>
    </lineage>
</organism>
<comment type="similarity">
    <text evidence="1 2">Belongs to the allantoicase family.</text>
</comment>
<feature type="domain" description="Allantoicase" evidence="3">
    <location>
        <begin position="18"/>
        <end position="167"/>
    </location>
</feature>
<evidence type="ECO:0000313" key="5">
    <source>
        <dbReference type="Proteomes" id="UP000637578"/>
    </source>
</evidence>
<dbReference type="GO" id="GO:0000256">
    <property type="term" value="P:allantoin catabolic process"/>
    <property type="evidence" value="ECO:0007669"/>
    <property type="project" value="UniProtKB-UniRule"/>
</dbReference>
<dbReference type="PANTHER" id="PTHR12045:SF3">
    <property type="entry name" value="INACTIVE ALLANTOICASE-RELATED"/>
    <property type="match status" value="1"/>
</dbReference>
<dbReference type="RefSeq" id="WP_189056320.1">
    <property type="nucleotide sequence ID" value="NZ_BMMK01000007.1"/>
</dbReference>
<dbReference type="EC" id="3.5.3.4" evidence="2"/>
<dbReference type="AlphaFoldDB" id="A0A8J3CDB3"/>
<evidence type="ECO:0000256" key="1">
    <source>
        <dbReference type="ARBA" id="ARBA00009242"/>
    </source>
</evidence>
<sequence>MTDASFTELPDLASRRFGGGVVFANDELFAERENLIKPEDAVFHPHAFGHKGQIYDGWETRRRREPGYDQAIVRLGLPGVVRGVVVDTSWFTGNYPPEVSVEGASAEGYPSSAELAEAEWVPLVPRSPVKGDTKNTFAVDVEQRITHVRLCIYPDGGVARLRVHGEPVADPRLLDAGPVNLAALEAGASVLDCSNKFYSSPNNLIAPGQARGMAEGWETARRRDGDNDWVSVRLAETGRITLAELDTTHFVGNAPGWASVRGTTNPEDPAAWFDILPRTRLQPDTRHRFPVAVDEVATHVRLDVYPDGGMARLRLYGALTRAARERLGIRWFELLGAGQARVVLTDAGLSEAETDKIMAGRPHGRAEALRDALGTLGGTGEQVAELLLG</sequence>
<dbReference type="PANTHER" id="PTHR12045">
    <property type="entry name" value="ALLANTOICASE"/>
    <property type="match status" value="1"/>
</dbReference>
<dbReference type="InterPro" id="IPR005164">
    <property type="entry name" value="Allantoicase"/>
</dbReference>
<gene>
    <name evidence="2 4" type="primary">alc</name>
    <name evidence="4" type="ORF">GCM10012275_20430</name>
</gene>
<protein>
    <recommendedName>
        <fullName evidence="2">Probable allantoicase</fullName>
        <ecNumber evidence="2">3.5.3.4</ecNumber>
    </recommendedName>
    <alternativeName>
        <fullName evidence="2">Allantoate amidinohydrolase</fullName>
    </alternativeName>
</protein>
<dbReference type="SUPFAM" id="SSF49785">
    <property type="entry name" value="Galactose-binding domain-like"/>
    <property type="match status" value="2"/>
</dbReference>
<name>A0A8J3CDB3_9PSEU</name>
<dbReference type="InterPro" id="IPR015908">
    <property type="entry name" value="Allantoicase_dom"/>
</dbReference>
<dbReference type="GO" id="GO:0006144">
    <property type="term" value="P:purine nucleobase metabolic process"/>
    <property type="evidence" value="ECO:0007669"/>
    <property type="project" value="UniProtKB-KW"/>
</dbReference>
<reference evidence="4" key="2">
    <citation type="submission" date="2020-09" db="EMBL/GenBank/DDBJ databases">
        <authorList>
            <person name="Sun Q."/>
            <person name="Zhou Y."/>
        </authorList>
    </citation>
    <scope>NUCLEOTIDE SEQUENCE</scope>
    <source>
        <strain evidence="4">CGMCC 4.5737</strain>
    </source>
</reference>
<feature type="domain" description="Allantoicase" evidence="3">
    <location>
        <begin position="187"/>
        <end position="318"/>
    </location>
</feature>